<accession>A0AAN6RF88</accession>
<sequence>MHSSLFQGLVLIEPVIQETIPPGKHTALLTTFRADHWDSLEDARSYFTSNKFFMSWDPRALEKYVQYGTRRTPTTLYPHANTNAVTLKTTKAQEAWTILRPNFSARPLEGDLTLEEQMKTVGYTTDETRFLFHRPEAGAAFRLLPILQPSVKWIFGSRSYINLPETRGAKVENTAKALRGNGTISADTIAEGGHMVPLERIPETAQIVASYIEEQLEEFAKKKAFWESHDSGKSDPSKLRLSERWKDAVRQKPDMLRPVLEKGKL</sequence>
<dbReference type="InterPro" id="IPR029058">
    <property type="entry name" value="AB_hydrolase_fold"/>
</dbReference>
<dbReference type="EMBL" id="WVTA01000008">
    <property type="protein sequence ID" value="KAK3208008.1"/>
    <property type="molecule type" value="Genomic_DNA"/>
</dbReference>
<name>A0AAN6RF88_9PLEO</name>
<gene>
    <name evidence="1" type="ORF">GRF29_96g1172841</name>
</gene>
<organism evidence="1 2">
    <name type="scientific">Pseudopithomyces chartarum</name>
    <dbReference type="NCBI Taxonomy" id="1892770"/>
    <lineage>
        <taxon>Eukaryota</taxon>
        <taxon>Fungi</taxon>
        <taxon>Dikarya</taxon>
        <taxon>Ascomycota</taxon>
        <taxon>Pezizomycotina</taxon>
        <taxon>Dothideomycetes</taxon>
        <taxon>Pleosporomycetidae</taxon>
        <taxon>Pleosporales</taxon>
        <taxon>Massarineae</taxon>
        <taxon>Didymosphaeriaceae</taxon>
        <taxon>Pseudopithomyces</taxon>
    </lineage>
</organism>
<reference evidence="1 2" key="1">
    <citation type="submission" date="2021-02" db="EMBL/GenBank/DDBJ databases">
        <title>Genome assembly of Pseudopithomyces chartarum.</title>
        <authorList>
            <person name="Jauregui R."/>
            <person name="Singh J."/>
            <person name="Voisey C."/>
        </authorList>
    </citation>
    <scope>NUCLEOTIDE SEQUENCE [LARGE SCALE GENOMIC DNA]</scope>
    <source>
        <strain evidence="1 2">AGR01</strain>
    </source>
</reference>
<evidence type="ECO:0000313" key="1">
    <source>
        <dbReference type="EMBL" id="KAK3208008.1"/>
    </source>
</evidence>
<dbReference type="AlphaFoldDB" id="A0AAN6RF88"/>
<proteinExistence type="predicted"/>
<dbReference type="Gene3D" id="3.40.50.1820">
    <property type="entry name" value="alpha/beta hydrolase"/>
    <property type="match status" value="1"/>
</dbReference>
<protein>
    <submittedName>
        <fullName evidence="1">Uncharacterized protein</fullName>
    </submittedName>
</protein>
<comment type="caution">
    <text evidence="1">The sequence shown here is derived from an EMBL/GenBank/DDBJ whole genome shotgun (WGS) entry which is preliminary data.</text>
</comment>
<dbReference type="Proteomes" id="UP001280581">
    <property type="component" value="Unassembled WGS sequence"/>
</dbReference>
<evidence type="ECO:0000313" key="2">
    <source>
        <dbReference type="Proteomes" id="UP001280581"/>
    </source>
</evidence>
<keyword evidence="2" id="KW-1185">Reference proteome</keyword>